<evidence type="ECO:0000256" key="1">
    <source>
        <dbReference type="SAM" id="MobiDB-lite"/>
    </source>
</evidence>
<gene>
    <name evidence="3" type="ORF">J2S01_001083</name>
</gene>
<evidence type="ECO:0000313" key="3">
    <source>
        <dbReference type="EMBL" id="MDQ0203367.1"/>
    </source>
</evidence>
<dbReference type="EMBL" id="JAUSUE010000005">
    <property type="protein sequence ID" value="MDQ0203367.1"/>
    <property type="molecule type" value="Genomic_DNA"/>
</dbReference>
<proteinExistence type="predicted"/>
<feature type="region of interest" description="Disordered" evidence="1">
    <location>
        <begin position="28"/>
        <end position="78"/>
    </location>
</feature>
<reference evidence="3 4" key="1">
    <citation type="submission" date="2023-07" db="EMBL/GenBank/DDBJ databases">
        <title>Genomic Encyclopedia of Type Strains, Phase IV (KMG-IV): sequencing the most valuable type-strain genomes for metagenomic binning, comparative biology and taxonomic classification.</title>
        <authorList>
            <person name="Goeker M."/>
        </authorList>
    </citation>
    <scope>NUCLEOTIDE SEQUENCE [LARGE SCALE GENOMIC DNA]</scope>
    <source>
        <strain evidence="3 4">DSM 16980</strain>
    </source>
</reference>
<organism evidence="3 4">
    <name type="scientific">Pectinatus haikarae</name>
    <dbReference type="NCBI Taxonomy" id="349096"/>
    <lineage>
        <taxon>Bacteria</taxon>
        <taxon>Bacillati</taxon>
        <taxon>Bacillota</taxon>
        <taxon>Negativicutes</taxon>
        <taxon>Selenomonadales</taxon>
        <taxon>Selenomonadaceae</taxon>
        <taxon>Pectinatus</taxon>
    </lineage>
</organism>
<evidence type="ECO:0000313" key="4">
    <source>
        <dbReference type="Proteomes" id="UP001239167"/>
    </source>
</evidence>
<feature type="signal peptide" evidence="2">
    <location>
        <begin position="1"/>
        <end position="30"/>
    </location>
</feature>
<keyword evidence="4" id="KW-1185">Reference proteome</keyword>
<accession>A0ABT9Y844</accession>
<keyword evidence="2" id="KW-0732">Signal</keyword>
<comment type="caution">
    <text evidence="3">The sequence shown here is derived from an EMBL/GenBank/DDBJ whole genome shotgun (WGS) entry which is preliminary data.</text>
</comment>
<name>A0ABT9Y844_9FIRM</name>
<sequence length="78" mass="9109">MIKFNLKRLSVFIISAVMFTGIAGGAVANASPQDHYPQNRIQQLSPHNQKPAPHKKYHKAKHHKQHHEKHDRKTQHYR</sequence>
<dbReference type="RefSeq" id="WP_196604189.1">
    <property type="nucleotide sequence ID" value="NZ_CP116940.1"/>
</dbReference>
<dbReference type="Proteomes" id="UP001239167">
    <property type="component" value="Unassembled WGS sequence"/>
</dbReference>
<feature type="compositionally biased region" description="Basic residues" evidence="1">
    <location>
        <begin position="52"/>
        <end position="78"/>
    </location>
</feature>
<protein>
    <submittedName>
        <fullName evidence="3">Uncharacterized protein</fullName>
    </submittedName>
</protein>
<feature type="compositionally biased region" description="Polar residues" evidence="1">
    <location>
        <begin position="39"/>
        <end position="48"/>
    </location>
</feature>
<evidence type="ECO:0000256" key="2">
    <source>
        <dbReference type="SAM" id="SignalP"/>
    </source>
</evidence>
<feature type="chain" id="PRO_5047257437" evidence="2">
    <location>
        <begin position="31"/>
        <end position="78"/>
    </location>
</feature>